<feature type="transmembrane region" description="Helical" evidence="2">
    <location>
        <begin position="144"/>
        <end position="166"/>
    </location>
</feature>
<gene>
    <name evidence="4" type="ORF">HMN09_01107500</name>
</gene>
<comment type="caution">
    <text evidence="4">The sequence shown here is derived from an EMBL/GenBank/DDBJ whole genome shotgun (WGS) entry which is preliminary data.</text>
</comment>
<feature type="transmembrane region" description="Helical" evidence="2">
    <location>
        <begin position="255"/>
        <end position="273"/>
    </location>
</feature>
<protein>
    <recommendedName>
        <fullName evidence="3">DUF6534 domain-containing protein</fullName>
    </recommendedName>
</protein>
<organism evidence="4 5">
    <name type="scientific">Mycena chlorophos</name>
    <name type="common">Agaric fungus</name>
    <name type="synonym">Agaricus chlorophos</name>
    <dbReference type="NCBI Taxonomy" id="658473"/>
    <lineage>
        <taxon>Eukaryota</taxon>
        <taxon>Fungi</taxon>
        <taxon>Dikarya</taxon>
        <taxon>Basidiomycota</taxon>
        <taxon>Agaricomycotina</taxon>
        <taxon>Agaricomycetes</taxon>
        <taxon>Agaricomycetidae</taxon>
        <taxon>Agaricales</taxon>
        <taxon>Marasmiineae</taxon>
        <taxon>Mycenaceae</taxon>
        <taxon>Mycena</taxon>
    </lineage>
</organism>
<dbReference type="AlphaFoldDB" id="A0A8H6SBJ6"/>
<feature type="transmembrane region" description="Helical" evidence="2">
    <location>
        <begin position="12"/>
        <end position="28"/>
    </location>
</feature>
<reference evidence="4" key="1">
    <citation type="submission" date="2020-05" db="EMBL/GenBank/DDBJ databases">
        <title>Mycena genomes resolve the evolution of fungal bioluminescence.</title>
        <authorList>
            <person name="Tsai I.J."/>
        </authorList>
    </citation>
    <scope>NUCLEOTIDE SEQUENCE</scope>
    <source>
        <strain evidence="4">110903Hualien_Pintung</strain>
    </source>
</reference>
<feature type="transmembrane region" description="Helical" evidence="2">
    <location>
        <begin position="119"/>
        <end position="137"/>
    </location>
</feature>
<evidence type="ECO:0000313" key="5">
    <source>
        <dbReference type="Proteomes" id="UP000613580"/>
    </source>
</evidence>
<accession>A0A8H6SBJ6</accession>
<dbReference type="PANTHER" id="PTHR40465:SF1">
    <property type="entry name" value="DUF6534 DOMAIN-CONTAINING PROTEIN"/>
    <property type="match status" value="1"/>
</dbReference>
<dbReference type="Pfam" id="PF20152">
    <property type="entry name" value="DUF6534"/>
    <property type="match status" value="1"/>
</dbReference>
<sequence>MASGPPSTELIFGPMLLGVLLNTVLYGVRSCSVSIQYPVADASKAHLIVVKLLTYYRRFPNDFRWIRFFVRHPILILYLFLVETAAVGDHIGIIYQPLVKQFGQVAALEFRPTFLPGDSFLISLVSTPIQMFTAWRIKVITRAYILPGLIAFLSLVSFVAGIDVFVNIVLIQKFQDFDLFGTQARLWLSTAAACDVLIAFGMRHVLLARKTGFNDVDGQIDRIIRMTIQTGALTAIFALADIFIASLASLGNLNLLFAFPLGSLYICSLLAMLNARKPKTGTTTAGKLIDKEHGLALSDMSSSSSGQTLTSSSATAISGSDGLLSPRGKSLAQSSWDVGKKQPTMHLSRPSQPTININTLVSSAQKGAGGYADPTSTITSASSRSPYSPPPRTSSRTASPAVGPGEVVYAYKSAPPGLDPSSPRAGAVRARAAVGTMVNLPPSTTGQGATREEWK</sequence>
<feature type="region of interest" description="Disordered" evidence="1">
    <location>
        <begin position="320"/>
        <end position="354"/>
    </location>
</feature>
<feature type="transmembrane region" description="Helical" evidence="2">
    <location>
        <begin position="227"/>
        <end position="249"/>
    </location>
</feature>
<feature type="region of interest" description="Disordered" evidence="1">
    <location>
        <begin position="436"/>
        <end position="455"/>
    </location>
</feature>
<keyword evidence="2" id="KW-0472">Membrane</keyword>
<feature type="compositionally biased region" description="Low complexity" evidence="1">
    <location>
        <begin position="374"/>
        <end position="386"/>
    </location>
</feature>
<evidence type="ECO:0000256" key="2">
    <source>
        <dbReference type="SAM" id="Phobius"/>
    </source>
</evidence>
<dbReference type="InterPro" id="IPR045339">
    <property type="entry name" value="DUF6534"/>
</dbReference>
<dbReference type="EMBL" id="JACAZE010000017">
    <property type="protein sequence ID" value="KAF7296374.1"/>
    <property type="molecule type" value="Genomic_DNA"/>
</dbReference>
<feature type="transmembrane region" description="Helical" evidence="2">
    <location>
        <begin position="186"/>
        <end position="206"/>
    </location>
</feature>
<proteinExistence type="predicted"/>
<feature type="region of interest" description="Disordered" evidence="1">
    <location>
        <begin position="366"/>
        <end position="403"/>
    </location>
</feature>
<keyword evidence="5" id="KW-1185">Reference proteome</keyword>
<feature type="domain" description="DUF6534" evidence="3">
    <location>
        <begin position="191"/>
        <end position="277"/>
    </location>
</feature>
<name>A0A8H6SBJ6_MYCCL</name>
<dbReference type="PANTHER" id="PTHR40465">
    <property type="entry name" value="CHROMOSOME 1, WHOLE GENOME SHOTGUN SEQUENCE"/>
    <property type="match status" value="1"/>
</dbReference>
<evidence type="ECO:0000256" key="1">
    <source>
        <dbReference type="SAM" id="MobiDB-lite"/>
    </source>
</evidence>
<keyword evidence="2" id="KW-1133">Transmembrane helix</keyword>
<keyword evidence="2" id="KW-0812">Transmembrane</keyword>
<evidence type="ECO:0000313" key="4">
    <source>
        <dbReference type="EMBL" id="KAF7296374.1"/>
    </source>
</evidence>
<feature type="transmembrane region" description="Helical" evidence="2">
    <location>
        <begin position="74"/>
        <end position="99"/>
    </location>
</feature>
<dbReference type="Proteomes" id="UP000613580">
    <property type="component" value="Unassembled WGS sequence"/>
</dbReference>
<dbReference type="OrthoDB" id="3265526at2759"/>
<evidence type="ECO:0000259" key="3">
    <source>
        <dbReference type="Pfam" id="PF20152"/>
    </source>
</evidence>